<evidence type="ECO:0000313" key="2">
    <source>
        <dbReference type="EMBL" id="NBE06494.1"/>
    </source>
</evidence>
<dbReference type="InterPro" id="IPR001173">
    <property type="entry name" value="Glyco_trans_2-like"/>
</dbReference>
<dbReference type="InterPro" id="IPR050834">
    <property type="entry name" value="Glycosyltransf_2"/>
</dbReference>
<sequence>MKLSIAMATYNGAKYLRAQLDSFAAQSRLPDEVVICDDGSRDATVDILRDFAGSAPFEVRVIQNETNLGFVRNFEKALSLCTGDIILLSDQDDVWLPEKLATVERTFLADPRAMSTINDMIITDQDLRHQNVTLLGNIRRTGFGENRFIAGCCTAIRRDMLQALLPFPADHFAHDSWIGDMCVAFGVRRLIDSPMQLYRRHGSNESQWLLSEPREVSKFEAVVSAGLASPLKGWQPYMQRLEIMRCRILDNRASFERIGLFDEVEPALSWIAAEAGRYGGRIHLLSLPRYRRWMSVIGFWMRGGYRRFSGWKSAVKDMIRP</sequence>
<evidence type="ECO:0000313" key="3">
    <source>
        <dbReference type="Proteomes" id="UP001517376"/>
    </source>
</evidence>
<dbReference type="SUPFAM" id="SSF53448">
    <property type="entry name" value="Nucleotide-diphospho-sugar transferases"/>
    <property type="match status" value="1"/>
</dbReference>
<gene>
    <name evidence="2" type="ORF">GU920_03040</name>
</gene>
<dbReference type="EMBL" id="JAAATW010000001">
    <property type="protein sequence ID" value="NBE06494.1"/>
    <property type="molecule type" value="Genomic_DNA"/>
</dbReference>
<reference evidence="3" key="1">
    <citation type="submission" date="2020-01" db="EMBL/GenBank/DDBJ databases">
        <title>Sphingomonas sp. strain CSW-10.</title>
        <authorList>
            <person name="Chen W.-M."/>
        </authorList>
    </citation>
    <scope>NUCLEOTIDE SEQUENCE [LARGE SCALE GENOMIC DNA]</scope>
    <source>
        <strain evidence="3">CCP-1</strain>
    </source>
</reference>
<dbReference type="Gene3D" id="3.90.550.10">
    <property type="entry name" value="Spore Coat Polysaccharide Biosynthesis Protein SpsA, Chain A"/>
    <property type="match status" value="1"/>
</dbReference>
<protein>
    <submittedName>
        <fullName evidence="2">Glycosyltransferase</fullName>
    </submittedName>
</protein>
<dbReference type="PANTHER" id="PTHR43685:SF13">
    <property type="entry name" value="O ANTIGEN BIOSYNTHESIS RHAMNOSYLTRANSFERASE RFBN"/>
    <property type="match status" value="1"/>
</dbReference>
<evidence type="ECO:0000259" key="1">
    <source>
        <dbReference type="Pfam" id="PF00535"/>
    </source>
</evidence>
<dbReference type="Proteomes" id="UP001517376">
    <property type="component" value="Unassembled WGS sequence"/>
</dbReference>
<dbReference type="PANTHER" id="PTHR43685">
    <property type="entry name" value="GLYCOSYLTRANSFERASE"/>
    <property type="match status" value="1"/>
</dbReference>
<dbReference type="Pfam" id="PF00535">
    <property type="entry name" value="Glycos_transf_2"/>
    <property type="match status" value="1"/>
</dbReference>
<name>A0ABW9Y2N6_9RHOB</name>
<accession>A0ABW9Y2N6</accession>
<organism evidence="2 3">
    <name type="scientific">Paragemmobacter ruber</name>
    <dbReference type="NCBI Taxonomy" id="1985673"/>
    <lineage>
        <taxon>Bacteria</taxon>
        <taxon>Pseudomonadati</taxon>
        <taxon>Pseudomonadota</taxon>
        <taxon>Alphaproteobacteria</taxon>
        <taxon>Rhodobacterales</taxon>
        <taxon>Paracoccaceae</taxon>
        <taxon>Paragemmobacter</taxon>
    </lineage>
</organism>
<dbReference type="RefSeq" id="WP_161765488.1">
    <property type="nucleotide sequence ID" value="NZ_JAAATW010000001.1"/>
</dbReference>
<dbReference type="InterPro" id="IPR029044">
    <property type="entry name" value="Nucleotide-diphossugar_trans"/>
</dbReference>
<feature type="domain" description="Glycosyltransferase 2-like" evidence="1">
    <location>
        <begin position="4"/>
        <end position="164"/>
    </location>
</feature>
<keyword evidence="3" id="KW-1185">Reference proteome</keyword>
<comment type="caution">
    <text evidence="2">The sequence shown here is derived from an EMBL/GenBank/DDBJ whole genome shotgun (WGS) entry which is preliminary data.</text>
</comment>
<proteinExistence type="predicted"/>
<dbReference type="CDD" id="cd04196">
    <property type="entry name" value="GT_2_like_d"/>
    <property type="match status" value="1"/>
</dbReference>